<keyword evidence="2" id="KW-1185">Reference proteome</keyword>
<gene>
    <name evidence="1" type="ORF">GPUH_LOCUS4749</name>
</gene>
<sequence>MFLERLETKLPREITGEYFRTSLQHLLLGNEVIQESHIAMCQYFLLPKGRSVKAESSKQGFLASHTGTNFFCGEQQFVEWLPATGQCSFAKILTVF</sequence>
<protein>
    <submittedName>
        <fullName evidence="1">Uncharacterized protein</fullName>
    </submittedName>
</protein>
<accession>A0A3P6QWE9</accession>
<name>A0A3P6QWE9_9BILA</name>
<dbReference type="Proteomes" id="UP000271098">
    <property type="component" value="Unassembled WGS sequence"/>
</dbReference>
<dbReference type="EMBL" id="UYRT01009318">
    <property type="protein sequence ID" value="VDK47103.1"/>
    <property type="molecule type" value="Genomic_DNA"/>
</dbReference>
<evidence type="ECO:0000313" key="1">
    <source>
        <dbReference type="EMBL" id="VDK47103.1"/>
    </source>
</evidence>
<reference evidence="1 2" key="1">
    <citation type="submission" date="2018-11" db="EMBL/GenBank/DDBJ databases">
        <authorList>
            <consortium name="Pathogen Informatics"/>
        </authorList>
    </citation>
    <scope>NUCLEOTIDE SEQUENCE [LARGE SCALE GENOMIC DNA]</scope>
</reference>
<evidence type="ECO:0000313" key="2">
    <source>
        <dbReference type="Proteomes" id="UP000271098"/>
    </source>
</evidence>
<dbReference type="AlphaFoldDB" id="A0A3P6QWE9"/>
<proteinExistence type="predicted"/>
<organism evidence="1 2">
    <name type="scientific">Gongylonema pulchrum</name>
    <dbReference type="NCBI Taxonomy" id="637853"/>
    <lineage>
        <taxon>Eukaryota</taxon>
        <taxon>Metazoa</taxon>
        <taxon>Ecdysozoa</taxon>
        <taxon>Nematoda</taxon>
        <taxon>Chromadorea</taxon>
        <taxon>Rhabditida</taxon>
        <taxon>Spirurina</taxon>
        <taxon>Spiruromorpha</taxon>
        <taxon>Spiruroidea</taxon>
        <taxon>Gongylonematidae</taxon>
        <taxon>Gongylonema</taxon>
    </lineage>
</organism>